<dbReference type="PANTHER" id="PTHR37166:SF1">
    <property type="entry name" value="PROTEIN FLAG"/>
    <property type="match status" value="1"/>
</dbReference>
<keyword evidence="3" id="KW-1185">Reference proteome</keyword>
<dbReference type="AlphaFoldDB" id="A0A369WMV6"/>
<dbReference type="Gene3D" id="3.30.160.170">
    <property type="entry name" value="FlaG-like"/>
    <property type="match status" value="1"/>
</dbReference>
<keyword evidence="2" id="KW-0282">Flagellum</keyword>
<dbReference type="InterPro" id="IPR005186">
    <property type="entry name" value="FlaG"/>
</dbReference>
<evidence type="ECO:0000256" key="1">
    <source>
        <dbReference type="SAM" id="MobiDB-lite"/>
    </source>
</evidence>
<dbReference type="SUPFAM" id="SSF160214">
    <property type="entry name" value="FlaG-like"/>
    <property type="match status" value="1"/>
</dbReference>
<sequence length="129" mass="14197">MSSEISISSTSLSPSSRSTSVSSPEAQAQTAAVDKATNVEAQQRRVEQAQESQKARTENMERLVEEINAFASQISRNLNFSVDDPTGHTVITVTEKESGELVRKIPSEEFLALSQHIQDMNNLLFKDKA</sequence>
<feature type="compositionally biased region" description="Low complexity" evidence="1">
    <location>
        <begin position="1"/>
        <end position="25"/>
    </location>
</feature>
<dbReference type="InterPro" id="IPR035924">
    <property type="entry name" value="FlaG-like_sf"/>
</dbReference>
<evidence type="ECO:0000313" key="3">
    <source>
        <dbReference type="Proteomes" id="UP000253769"/>
    </source>
</evidence>
<proteinExistence type="predicted"/>
<dbReference type="Proteomes" id="UP000253769">
    <property type="component" value="Unassembled WGS sequence"/>
</dbReference>
<dbReference type="OrthoDB" id="5741693at2"/>
<reference evidence="2 3" key="1">
    <citation type="submission" date="2018-07" db="EMBL/GenBank/DDBJ databases">
        <title>Motiliproteus coralliicola sp. nov., a bacterium isolated from Coral.</title>
        <authorList>
            <person name="Wang G."/>
        </authorList>
    </citation>
    <scope>NUCLEOTIDE SEQUENCE [LARGE SCALE GENOMIC DNA]</scope>
    <source>
        <strain evidence="2 3">C34</strain>
    </source>
</reference>
<evidence type="ECO:0000313" key="2">
    <source>
        <dbReference type="EMBL" id="RDE22399.1"/>
    </source>
</evidence>
<keyword evidence="2" id="KW-0966">Cell projection</keyword>
<dbReference type="PANTHER" id="PTHR37166">
    <property type="entry name" value="PROTEIN FLAG"/>
    <property type="match status" value="1"/>
</dbReference>
<dbReference type="RefSeq" id="WP_114695024.1">
    <property type="nucleotide sequence ID" value="NZ_QQOH01000002.1"/>
</dbReference>
<comment type="caution">
    <text evidence="2">The sequence shown here is derived from an EMBL/GenBank/DDBJ whole genome shotgun (WGS) entry which is preliminary data.</text>
</comment>
<feature type="compositionally biased region" description="Basic and acidic residues" evidence="1">
    <location>
        <begin position="42"/>
        <end position="58"/>
    </location>
</feature>
<name>A0A369WMV6_9GAMM</name>
<accession>A0A369WMV6</accession>
<dbReference type="Pfam" id="PF03646">
    <property type="entry name" value="FlaG"/>
    <property type="match status" value="1"/>
</dbReference>
<dbReference type="EMBL" id="QQOH01000002">
    <property type="protein sequence ID" value="RDE22399.1"/>
    <property type="molecule type" value="Genomic_DNA"/>
</dbReference>
<protein>
    <submittedName>
        <fullName evidence="2">Flagellar biosynthesis protein FlaG</fullName>
    </submittedName>
</protein>
<organism evidence="2 3">
    <name type="scientific">Motiliproteus coralliicola</name>
    <dbReference type="NCBI Taxonomy" id="2283196"/>
    <lineage>
        <taxon>Bacteria</taxon>
        <taxon>Pseudomonadati</taxon>
        <taxon>Pseudomonadota</taxon>
        <taxon>Gammaproteobacteria</taxon>
        <taxon>Oceanospirillales</taxon>
        <taxon>Oceanospirillaceae</taxon>
        <taxon>Motiliproteus</taxon>
    </lineage>
</organism>
<gene>
    <name evidence="2" type="ORF">DV711_07275</name>
</gene>
<keyword evidence="2" id="KW-0969">Cilium</keyword>
<feature type="region of interest" description="Disordered" evidence="1">
    <location>
        <begin position="1"/>
        <end position="58"/>
    </location>
</feature>